<evidence type="ECO:0000313" key="1">
    <source>
        <dbReference type="EMBL" id="URZ13977.1"/>
    </source>
</evidence>
<dbReference type="Proteomes" id="UP000190951">
    <property type="component" value="Plasmid p330"/>
</dbReference>
<dbReference type="EMBL" id="CP096984">
    <property type="protein sequence ID" value="URZ13977.1"/>
    <property type="molecule type" value="Genomic_DNA"/>
</dbReference>
<dbReference type="AlphaFoldDB" id="A0A1S8LJP4"/>
<name>A0A1S8LJP4_9CLOT</name>
<protein>
    <submittedName>
        <fullName evidence="1">Uncharacterized protein</fullName>
    </submittedName>
</protein>
<keyword evidence="2" id="KW-1185">Reference proteome</keyword>
<dbReference type="STRING" id="84029.CROST_06260"/>
<reference evidence="1 2" key="1">
    <citation type="submission" date="2022-04" db="EMBL/GenBank/DDBJ databases">
        <title>Genome sequence of C. roseum typestrain.</title>
        <authorList>
            <person name="Poehlein A."/>
            <person name="Schoch T."/>
            <person name="Duerre P."/>
            <person name="Daniel R."/>
        </authorList>
    </citation>
    <scope>NUCLEOTIDE SEQUENCE [LARGE SCALE GENOMIC DNA]</scope>
    <source>
        <strain evidence="1 2">DSM 7320</strain>
        <plasmid evidence="1 2">p330</plasmid>
    </source>
</reference>
<accession>A0A1S8LJP4</accession>
<dbReference type="KEGG" id="crw:CROST_047550"/>
<keyword evidence="1" id="KW-0614">Plasmid</keyword>
<gene>
    <name evidence="1" type="ORF">CROST_047550</name>
</gene>
<dbReference type="RefSeq" id="WP_077834402.1">
    <property type="nucleotide sequence ID" value="NZ_CP096984.1"/>
</dbReference>
<geneLocation type="plasmid" evidence="1 2">
    <name>p330</name>
</geneLocation>
<sequence length="236" mass="26480">MKRRVLIGSLVIVLIFCAGILYFCRENINTGDKTTASHKVKTSKNIKPVVSKPLENNTVLKESSVTENTTSELKAVKPTVNKVTVSKIQVTKPVNNKPQVINPIKSSMAISQNDNNIEKQVKDFILNGQQNLPEAKKIKWSKTFLDKVNINELYSKYIASGGNEKDVKSFAEYITSNAPIQSNWQDLFNEDLSSIYGERAVKLVQLDGDFYQAYVNKDGKEIRFVVVSARTGYFHG</sequence>
<evidence type="ECO:0000313" key="2">
    <source>
        <dbReference type="Proteomes" id="UP000190951"/>
    </source>
</evidence>
<proteinExistence type="predicted"/>
<organism evidence="1 2">
    <name type="scientific">Clostridium felsineum</name>
    <dbReference type="NCBI Taxonomy" id="36839"/>
    <lineage>
        <taxon>Bacteria</taxon>
        <taxon>Bacillati</taxon>
        <taxon>Bacillota</taxon>
        <taxon>Clostridia</taxon>
        <taxon>Eubacteriales</taxon>
        <taxon>Clostridiaceae</taxon>
        <taxon>Clostridium</taxon>
    </lineage>
</organism>